<keyword evidence="7" id="KW-1185">Reference proteome</keyword>
<dbReference type="PROSITE" id="PS00941">
    <property type="entry name" value="CARBOXYLESTERASE_B_2"/>
    <property type="match status" value="1"/>
</dbReference>
<dbReference type="RefSeq" id="WP_066535644.1">
    <property type="nucleotide sequence ID" value="NZ_CAPVCI010000006.1"/>
</dbReference>
<dbReference type="InterPro" id="IPR050309">
    <property type="entry name" value="Type-B_Carboxylest/Lipase"/>
</dbReference>
<evidence type="ECO:0000313" key="5">
    <source>
        <dbReference type="EMBL" id="ASB39789.1"/>
    </source>
</evidence>
<dbReference type="Gene3D" id="3.40.50.1820">
    <property type="entry name" value="alpha/beta hydrolase"/>
    <property type="match status" value="2"/>
</dbReference>
<dbReference type="InterPro" id="IPR019819">
    <property type="entry name" value="Carboxylesterase_B_CS"/>
</dbReference>
<comment type="similarity">
    <text evidence="1 3">Belongs to the type-B carboxylesterase/lipase family.</text>
</comment>
<evidence type="ECO:0000313" key="7">
    <source>
        <dbReference type="Proteomes" id="UP000196710"/>
    </source>
</evidence>
<evidence type="ECO:0000256" key="3">
    <source>
        <dbReference type="RuleBase" id="RU361235"/>
    </source>
</evidence>
<evidence type="ECO:0000313" key="8">
    <source>
        <dbReference type="Proteomes" id="UP000596035"/>
    </source>
</evidence>
<dbReference type="GO" id="GO:0016787">
    <property type="term" value="F:hydrolase activity"/>
    <property type="evidence" value="ECO:0007669"/>
    <property type="project" value="UniProtKB-KW"/>
</dbReference>
<accession>A0A1Z2XMW3</accession>
<protein>
    <recommendedName>
        <fullName evidence="3">Carboxylic ester hydrolase</fullName>
        <ecNumber evidence="3">3.1.1.-</ecNumber>
    </recommendedName>
</protein>
<dbReference type="PROSITE" id="PS00122">
    <property type="entry name" value="CARBOXYLESTERASE_B_1"/>
    <property type="match status" value="1"/>
</dbReference>
<dbReference type="Proteomes" id="UP000196710">
    <property type="component" value="Chromosome"/>
</dbReference>
<organism evidence="6 8">
    <name type="scientific">Acutalibacter muris</name>
    <dbReference type="NCBI Taxonomy" id="1796620"/>
    <lineage>
        <taxon>Bacteria</taxon>
        <taxon>Bacillati</taxon>
        <taxon>Bacillota</taxon>
        <taxon>Clostridia</taxon>
        <taxon>Eubacteriales</taxon>
        <taxon>Acutalibacteraceae</taxon>
        <taxon>Acutalibacter</taxon>
    </lineage>
</organism>
<keyword evidence="2 3" id="KW-0378">Hydrolase</keyword>
<gene>
    <name evidence="5" type="ORF">ADH66_03460</name>
    <name evidence="6" type="ORF">I5Q82_13515</name>
</gene>
<feature type="domain" description="Carboxylesterase type B" evidence="4">
    <location>
        <begin position="3"/>
        <end position="322"/>
    </location>
</feature>
<dbReference type="Pfam" id="PF00135">
    <property type="entry name" value="COesterase"/>
    <property type="match status" value="2"/>
</dbReference>
<feature type="domain" description="Carboxylesterase type B" evidence="4">
    <location>
        <begin position="349"/>
        <end position="437"/>
    </location>
</feature>
<dbReference type="EC" id="3.1.1.-" evidence="3"/>
<evidence type="ECO:0000256" key="2">
    <source>
        <dbReference type="ARBA" id="ARBA00022801"/>
    </source>
</evidence>
<reference evidence="7" key="2">
    <citation type="submission" date="2017-05" db="EMBL/GenBank/DDBJ databases">
        <title>Improved OligoMM genomes.</title>
        <authorList>
            <person name="Garzetti D."/>
        </authorList>
    </citation>
    <scope>NUCLEOTIDE SEQUENCE [LARGE SCALE GENOMIC DNA]</scope>
    <source>
        <strain evidence="7">KB18</strain>
    </source>
</reference>
<dbReference type="InterPro" id="IPR029058">
    <property type="entry name" value="AB_hydrolase_fold"/>
</dbReference>
<proteinExistence type="inferred from homology"/>
<evidence type="ECO:0000259" key="4">
    <source>
        <dbReference type="Pfam" id="PF00135"/>
    </source>
</evidence>
<dbReference type="EMBL" id="CP065321">
    <property type="protein sequence ID" value="QQR29079.1"/>
    <property type="molecule type" value="Genomic_DNA"/>
</dbReference>
<dbReference type="EMBL" id="CP021422">
    <property type="protein sequence ID" value="ASB39789.1"/>
    <property type="molecule type" value="Genomic_DNA"/>
</dbReference>
<reference evidence="6 8" key="3">
    <citation type="submission" date="2020-11" db="EMBL/GenBank/DDBJ databases">
        <title>Closed and high quality bacterial genomes of the OMM12 community.</title>
        <authorList>
            <person name="Marbouty M."/>
            <person name="Lamy-Besnier Q."/>
            <person name="Debarbieux L."/>
            <person name="Koszul R."/>
        </authorList>
    </citation>
    <scope>NUCLEOTIDE SEQUENCE [LARGE SCALE GENOMIC DNA]</scope>
    <source>
        <strain evidence="6 8">KB18</strain>
    </source>
</reference>
<dbReference type="AlphaFoldDB" id="A0A1Z2XMW3"/>
<dbReference type="SUPFAM" id="SSF53474">
    <property type="entry name" value="alpha/beta-Hydrolases"/>
    <property type="match status" value="1"/>
</dbReference>
<reference evidence="5" key="1">
    <citation type="journal article" date="2017" name="Genome Announc.">
        <title>High-Quality Whole-Genome Sequences of the Oligo-Mouse-Microbiota Bacterial Community.</title>
        <authorList>
            <person name="Garzetti D."/>
            <person name="Brugiroux S."/>
            <person name="Bunk B."/>
            <person name="Pukall R."/>
            <person name="McCoy K.D."/>
            <person name="Macpherson A.J."/>
            <person name="Stecher B."/>
        </authorList>
    </citation>
    <scope>NUCLEOTIDE SEQUENCE</scope>
    <source>
        <strain evidence="5">KB18</strain>
    </source>
</reference>
<evidence type="ECO:0000313" key="6">
    <source>
        <dbReference type="EMBL" id="QQR29079.1"/>
    </source>
</evidence>
<name>A0A1Z2XMW3_9FIRM</name>
<dbReference type="KEGG" id="amur:ADH66_03460"/>
<sequence>MENTVETKYGKIEGIDHGWYSEYRGVPYAKPPVEDLRWRAPQPPEPFQGTFQAKEFPAKSCQREGSAPPWDKDFYDDPNYERKTSEDCLYLNIWAPKDAEGCPVAFWIHGGAFMGGSASEKEFDGVEYCRRGVIFVSVQYRLGIFGFFAHPWLTEEAGTSGNYGALDQIAALKWVYENISAFGGDPENITVFGQSAGAMSTQTLISSPLTGNMIKRAILQSGGSYGVGLHRDLTLKEQESFGMALPEILGAKSLEELRAKSTEEVFAATDKFMGANMPVAKGLFLVPTIDGKLLTDGYYPTIDKGEIKDLPYMIGSTKEDIMVEPGKNSPEERPLYRGSVAFSQKLEELGRKPAYVYDFLRDLPGDEQGAWHSAELWYMMGTLGRCWRPWTAGDYALSARMLDYWCNFMRTGDPNGEGLPKWEPCGKEKPFVMELDIPSG</sequence>
<dbReference type="Proteomes" id="UP000596035">
    <property type="component" value="Chromosome"/>
</dbReference>
<dbReference type="PANTHER" id="PTHR11559">
    <property type="entry name" value="CARBOXYLESTERASE"/>
    <property type="match status" value="1"/>
</dbReference>
<evidence type="ECO:0000256" key="1">
    <source>
        <dbReference type="ARBA" id="ARBA00005964"/>
    </source>
</evidence>
<dbReference type="InterPro" id="IPR019826">
    <property type="entry name" value="Carboxylesterase_B_AS"/>
</dbReference>
<dbReference type="InterPro" id="IPR002018">
    <property type="entry name" value="CarbesteraseB"/>
</dbReference>